<evidence type="ECO:0000256" key="5">
    <source>
        <dbReference type="ARBA" id="ARBA00023239"/>
    </source>
</evidence>
<evidence type="ECO:0000256" key="3">
    <source>
        <dbReference type="ARBA" id="ARBA00022989"/>
    </source>
</evidence>
<dbReference type="Proteomes" id="UP000076967">
    <property type="component" value="Unassembled WGS sequence"/>
</dbReference>
<evidence type="ECO:0000256" key="7">
    <source>
        <dbReference type="HAMAP-Rule" id="MF_02065"/>
    </source>
</evidence>
<dbReference type="PANTHER" id="PTHR30518">
    <property type="entry name" value="ENDOLYTIC MUREIN TRANSGLYCOSYLASE"/>
    <property type="match status" value="1"/>
</dbReference>
<keyword evidence="6 7" id="KW-0961">Cell wall biogenesis/degradation</keyword>
<dbReference type="GO" id="GO:0008932">
    <property type="term" value="F:lytic endotransglycosylase activity"/>
    <property type="evidence" value="ECO:0007669"/>
    <property type="project" value="UniProtKB-UniRule"/>
</dbReference>
<keyword evidence="5 7" id="KW-0456">Lyase</keyword>
<keyword evidence="4 7" id="KW-0472">Membrane</keyword>
<gene>
    <name evidence="7" type="primary">mltG</name>
    <name evidence="8" type="ORF">PGLA_24655</name>
</gene>
<comment type="function">
    <text evidence="7">Functions as a peptidoglycan terminase that cleaves nascent peptidoglycan strands endolytically to terminate their elongation.</text>
</comment>
<keyword evidence="3 7" id="KW-1133">Transmembrane helix</keyword>
<comment type="caution">
    <text evidence="8">The sequence shown here is derived from an EMBL/GenBank/DDBJ whole genome shotgun (WGS) entry which is preliminary data.</text>
</comment>
<dbReference type="CDD" id="cd08010">
    <property type="entry name" value="MltG_like"/>
    <property type="match status" value="1"/>
</dbReference>
<dbReference type="AlphaFoldDB" id="A0A168DDA3"/>
<dbReference type="HAMAP" id="MF_02065">
    <property type="entry name" value="MltG"/>
    <property type="match status" value="1"/>
</dbReference>
<sequence length="349" mass="39500">MKARFEIFGIILVLIVLAVGGVAFYIWNGMQPVKKSDEVVKFTIEQGMGTTQIAKLLHEKALIKNEMIFIGYLKWKDQGSRFQAGIYATTPGKSNDELIAMLNNGDVVKEEMIRFTIPEGYTVVQLADKLDKEGFVDGTTFLKLANQSSQAIETLAAVIPKDAEIKHALEGYLFPETYELKKGITEAEIIKTMTTQLEKKLNSIENWEQKMKQRGLTLHELLTISSLVEREVVVDSERSLVAGVIYNRLKKEQKLEIDATVQYSLDKPKERLFYKDLEVESPYNTYLKKGLPPGPICNPSLASIKAALDPQPSEYFFYVTKKDGTQTHLFAKTYKEHLVNIEKSKSMSK</sequence>
<evidence type="ECO:0000256" key="1">
    <source>
        <dbReference type="ARBA" id="ARBA00022475"/>
    </source>
</evidence>
<dbReference type="GO" id="GO:0009252">
    <property type="term" value="P:peptidoglycan biosynthetic process"/>
    <property type="evidence" value="ECO:0007669"/>
    <property type="project" value="UniProtKB-UniRule"/>
</dbReference>
<dbReference type="STRING" id="494026.PGLA_24655"/>
<keyword evidence="2 7" id="KW-0812">Transmembrane</keyword>
<dbReference type="Pfam" id="PF02618">
    <property type="entry name" value="YceG"/>
    <property type="match status" value="1"/>
</dbReference>
<feature type="transmembrane region" description="Helical" evidence="7">
    <location>
        <begin position="7"/>
        <end position="27"/>
    </location>
</feature>
<dbReference type="Gene3D" id="3.30.160.60">
    <property type="entry name" value="Classic Zinc Finger"/>
    <property type="match status" value="1"/>
</dbReference>
<evidence type="ECO:0000256" key="4">
    <source>
        <dbReference type="ARBA" id="ARBA00023136"/>
    </source>
</evidence>
<protein>
    <recommendedName>
        <fullName evidence="7">Endolytic murein transglycosylase</fullName>
        <ecNumber evidence="7">4.2.2.29</ecNumber>
    </recommendedName>
    <alternativeName>
        <fullName evidence="7">Peptidoglycan lytic transglycosylase</fullName>
    </alternativeName>
    <alternativeName>
        <fullName evidence="7">Peptidoglycan polymerization terminase</fullName>
    </alternativeName>
</protein>
<comment type="catalytic activity">
    <reaction evidence="7">
        <text>a peptidoglycan chain = a peptidoglycan chain with N-acetyl-1,6-anhydromuramyl-[peptide] at the reducing end + a peptidoglycan chain with N-acetylglucosamine at the non-reducing end.</text>
        <dbReference type="EC" id="4.2.2.29"/>
    </reaction>
</comment>
<keyword evidence="1 7" id="KW-1003">Cell membrane</keyword>
<evidence type="ECO:0000256" key="6">
    <source>
        <dbReference type="ARBA" id="ARBA00023316"/>
    </source>
</evidence>
<evidence type="ECO:0000313" key="9">
    <source>
        <dbReference type="Proteomes" id="UP000076967"/>
    </source>
</evidence>
<dbReference type="RefSeq" id="WP_068537835.1">
    <property type="nucleotide sequence ID" value="NZ_LVJH01000070.1"/>
</dbReference>
<dbReference type="NCBIfam" id="TIGR00247">
    <property type="entry name" value="endolytic transglycosylase MltG"/>
    <property type="match status" value="1"/>
</dbReference>
<dbReference type="OrthoDB" id="9814591at2"/>
<proteinExistence type="inferred from homology"/>
<evidence type="ECO:0000313" key="8">
    <source>
        <dbReference type="EMBL" id="OAB34091.1"/>
    </source>
</evidence>
<dbReference type="Gene3D" id="3.30.1490.480">
    <property type="entry name" value="Endolytic murein transglycosylase"/>
    <property type="match status" value="2"/>
</dbReference>
<organism evidence="8 9">
    <name type="scientific">Paenibacillus glacialis</name>
    <dbReference type="NCBI Taxonomy" id="494026"/>
    <lineage>
        <taxon>Bacteria</taxon>
        <taxon>Bacillati</taxon>
        <taxon>Bacillota</taxon>
        <taxon>Bacilli</taxon>
        <taxon>Bacillales</taxon>
        <taxon>Paenibacillaceae</taxon>
        <taxon>Paenibacillus</taxon>
    </lineage>
</organism>
<dbReference type="EMBL" id="LVJH01000070">
    <property type="protein sequence ID" value="OAB34091.1"/>
    <property type="molecule type" value="Genomic_DNA"/>
</dbReference>
<dbReference type="InterPro" id="IPR003770">
    <property type="entry name" value="MLTG-like"/>
</dbReference>
<name>A0A168DDA3_9BACL</name>
<accession>A0A168DDA3</accession>
<dbReference type="EC" id="4.2.2.29" evidence="7"/>
<comment type="subcellular location">
    <subcellularLocation>
        <location evidence="7">Cell membrane</location>
        <topology evidence="7">Single-pass membrane protein</topology>
    </subcellularLocation>
</comment>
<evidence type="ECO:0000256" key="2">
    <source>
        <dbReference type="ARBA" id="ARBA00022692"/>
    </source>
</evidence>
<comment type="similarity">
    <text evidence="7">Belongs to the transglycosylase MltG family.</text>
</comment>
<dbReference type="GO" id="GO:0005886">
    <property type="term" value="C:plasma membrane"/>
    <property type="evidence" value="ECO:0007669"/>
    <property type="project" value="UniProtKB-SubCell"/>
</dbReference>
<dbReference type="GO" id="GO:0071555">
    <property type="term" value="P:cell wall organization"/>
    <property type="evidence" value="ECO:0007669"/>
    <property type="project" value="UniProtKB-KW"/>
</dbReference>
<dbReference type="PANTHER" id="PTHR30518:SF2">
    <property type="entry name" value="ENDOLYTIC MUREIN TRANSGLYCOSYLASE"/>
    <property type="match status" value="1"/>
</dbReference>
<reference evidence="8 9" key="1">
    <citation type="submission" date="2016-03" db="EMBL/GenBank/DDBJ databases">
        <title>Draft genome sequence of Paenibacillus glacialis DSM 22343.</title>
        <authorList>
            <person name="Shin S.-K."/>
            <person name="Yi H."/>
        </authorList>
    </citation>
    <scope>NUCLEOTIDE SEQUENCE [LARGE SCALE GENOMIC DNA]</scope>
    <source>
        <strain evidence="8 9">DSM 22343</strain>
    </source>
</reference>
<keyword evidence="9" id="KW-1185">Reference proteome</keyword>
<feature type="site" description="Important for catalytic activity" evidence="7">
    <location>
        <position position="231"/>
    </location>
</feature>